<dbReference type="Pfam" id="PF00668">
    <property type="entry name" value="Condensation"/>
    <property type="match status" value="2"/>
</dbReference>
<evidence type="ECO:0000256" key="6">
    <source>
        <dbReference type="ARBA" id="ARBA00023194"/>
    </source>
</evidence>
<dbReference type="InterPro" id="IPR020845">
    <property type="entry name" value="AMP-binding_CS"/>
</dbReference>
<dbReference type="InterPro" id="IPR001242">
    <property type="entry name" value="Condensation_dom"/>
</dbReference>
<dbReference type="InterPro" id="IPR036736">
    <property type="entry name" value="ACP-like_sf"/>
</dbReference>
<dbReference type="GO" id="GO:0017000">
    <property type="term" value="P:antibiotic biosynthetic process"/>
    <property type="evidence" value="ECO:0007669"/>
    <property type="project" value="UniProtKB-KW"/>
</dbReference>
<dbReference type="GO" id="GO:0044550">
    <property type="term" value="P:secondary metabolite biosynthetic process"/>
    <property type="evidence" value="ECO:0007669"/>
    <property type="project" value="UniProtKB-ARBA"/>
</dbReference>
<protein>
    <submittedName>
        <fullName evidence="9">Non-ribosomal peptide synthetase</fullName>
    </submittedName>
</protein>
<dbReference type="InterPro" id="IPR010071">
    <property type="entry name" value="AA_adenyl_dom"/>
</dbReference>
<dbReference type="SUPFAM" id="SSF56801">
    <property type="entry name" value="Acetyl-CoA synthetase-like"/>
    <property type="match status" value="1"/>
</dbReference>
<dbReference type="InterPro" id="IPR045851">
    <property type="entry name" value="AMP-bd_C_sf"/>
</dbReference>
<feature type="domain" description="Carrier" evidence="8">
    <location>
        <begin position="978"/>
        <end position="1052"/>
    </location>
</feature>
<evidence type="ECO:0000256" key="3">
    <source>
        <dbReference type="ARBA" id="ARBA00022450"/>
    </source>
</evidence>
<dbReference type="InterPro" id="IPR025110">
    <property type="entry name" value="AMP-bd_C"/>
</dbReference>
<dbReference type="PROSITE" id="PS00012">
    <property type="entry name" value="PHOSPHOPANTETHEINE"/>
    <property type="match status" value="1"/>
</dbReference>
<keyword evidence="3" id="KW-0596">Phosphopantetheine</keyword>
<dbReference type="FunFam" id="2.30.38.10:FF:000001">
    <property type="entry name" value="Non-ribosomal peptide synthetase PvdI"/>
    <property type="match status" value="1"/>
</dbReference>
<dbReference type="Pfam" id="PF13193">
    <property type="entry name" value="AMP-binding_C"/>
    <property type="match status" value="1"/>
</dbReference>
<comment type="cofactor">
    <cofactor evidence="1">
        <name>pantetheine 4'-phosphate</name>
        <dbReference type="ChEBI" id="CHEBI:47942"/>
    </cofactor>
</comment>
<keyword evidence="5" id="KW-0436">Ligase</keyword>
<evidence type="ECO:0000313" key="10">
    <source>
        <dbReference type="Proteomes" id="UP000244184"/>
    </source>
</evidence>
<organism evidence="9 10">
    <name type="scientific">Paenibacillus elgii</name>
    <dbReference type="NCBI Taxonomy" id="189691"/>
    <lineage>
        <taxon>Bacteria</taxon>
        <taxon>Bacillati</taxon>
        <taxon>Bacillota</taxon>
        <taxon>Bacilli</taxon>
        <taxon>Bacillales</taxon>
        <taxon>Paenibacillaceae</taxon>
        <taxon>Paenibacillus</taxon>
    </lineage>
</organism>
<dbReference type="Gene3D" id="3.30.559.30">
    <property type="entry name" value="Nonribosomal peptide synthetase, condensation domain"/>
    <property type="match status" value="1"/>
</dbReference>
<feature type="non-terminal residue" evidence="9">
    <location>
        <position position="1240"/>
    </location>
</feature>
<dbReference type="InterPro" id="IPR009081">
    <property type="entry name" value="PP-bd_ACP"/>
</dbReference>
<dbReference type="Gene3D" id="3.40.50.980">
    <property type="match status" value="2"/>
</dbReference>
<dbReference type="InterPro" id="IPR000873">
    <property type="entry name" value="AMP-dep_synth/lig_dom"/>
</dbReference>
<evidence type="ECO:0000256" key="4">
    <source>
        <dbReference type="ARBA" id="ARBA00022553"/>
    </source>
</evidence>
<dbReference type="InterPro" id="IPR006162">
    <property type="entry name" value="Ppantetheine_attach_site"/>
</dbReference>
<dbReference type="SUPFAM" id="SSF52777">
    <property type="entry name" value="CoA-dependent acyltransferases"/>
    <property type="match status" value="3"/>
</dbReference>
<dbReference type="Proteomes" id="UP000244184">
    <property type="component" value="Unassembled WGS sequence"/>
</dbReference>
<gene>
    <name evidence="9" type="ORF">C8Z91_10525</name>
</gene>
<dbReference type="PROSITE" id="PS50075">
    <property type="entry name" value="CARRIER"/>
    <property type="match status" value="1"/>
</dbReference>
<dbReference type="FunFam" id="3.40.50.980:FF:000001">
    <property type="entry name" value="Non-ribosomal peptide synthetase"/>
    <property type="match status" value="1"/>
</dbReference>
<keyword evidence="4" id="KW-0597">Phosphoprotein</keyword>
<dbReference type="Gene3D" id="2.30.38.10">
    <property type="entry name" value="Luciferase, Domain 3"/>
    <property type="match status" value="1"/>
</dbReference>
<dbReference type="EMBL" id="PYHP01000025">
    <property type="protein sequence ID" value="PUA39254.1"/>
    <property type="molecule type" value="Genomic_DNA"/>
</dbReference>
<dbReference type="PANTHER" id="PTHR45527">
    <property type="entry name" value="NONRIBOSOMAL PEPTIDE SYNTHETASE"/>
    <property type="match status" value="1"/>
</dbReference>
<evidence type="ECO:0000313" key="9">
    <source>
        <dbReference type="EMBL" id="PUA39254.1"/>
    </source>
</evidence>
<dbReference type="SUPFAM" id="SSF47336">
    <property type="entry name" value="ACP-like"/>
    <property type="match status" value="1"/>
</dbReference>
<dbReference type="PROSITE" id="PS00455">
    <property type="entry name" value="AMP_BINDING"/>
    <property type="match status" value="1"/>
</dbReference>
<dbReference type="CDD" id="cd05930">
    <property type="entry name" value="A_NRPS"/>
    <property type="match status" value="1"/>
</dbReference>
<evidence type="ECO:0000256" key="5">
    <source>
        <dbReference type="ARBA" id="ARBA00022598"/>
    </source>
</evidence>
<dbReference type="Gene3D" id="1.10.1200.10">
    <property type="entry name" value="ACP-like"/>
    <property type="match status" value="1"/>
</dbReference>
<keyword evidence="6" id="KW-0045">Antibiotic biosynthesis</keyword>
<keyword evidence="7" id="KW-0511">Multifunctional enzyme</keyword>
<dbReference type="FunFam" id="3.30.300.30:FF:000010">
    <property type="entry name" value="Enterobactin synthetase component F"/>
    <property type="match status" value="1"/>
</dbReference>
<reference evidence="9 10" key="1">
    <citation type="submission" date="2018-03" db="EMBL/GenBank/DDBJ databases">
        <title>Genome sequence of Paenibacillus elgii strain AC13 an antimicrobial compound producing bacteria.</title>
        <authorList>
            <person name="Kurokawa A.S."/>
            <person name="Araujo J.F."/>
            <person name="Costa R.A."/>
            <person name="Ortega D.B."/>
            <person name="Pires A.S."/>
            <person name="Pappas G.J.Jr."/>
            <person name="Franco O.L."/>
            <person name="Barreto C."/>
            <person name="Magalhaes B.S."/>
            <person name="Kruger R.H."/>
        </authorList>
    </citation>
    <scope>NUCLEOTIDE SEQUENCE [LARGE SCALE GENOMIC DNA]</scope>
    <source>
        <strain evidence="9 10">AC13</strain>
    </source>
</reference>
<dbReference type="GO" id="GO:0043041">
    <property type="term" value="P:amino acid activation for nonribosomal peptide biosynthetic process"/>
    <property type="evidence" value="ECO:0007669"/>
    <property type="project" value="TreeGrafter"/>
</dbReference>
<dbReference type="FunFam" id="3.40.50.12780:FF:000012">
    <property type="entry name" value="Non-ribosomal peptide synthetase"/>
    <property type="match status" value="1"/>
</dbReference>
<evidence type="ECO:0000259" key="8">
    <source>
        <dbReference type="PROSITE" id="PS50075"/>
    </source>
</evidence>
<dbReference type="Pfam" id="PF00501">
    <property type="entry name" value="AMP-binding"/>
    <property type="match status" value="1"/>
</dbReference>
<sequence>MLKKEDRQLLPLTQAQQRIWYTEVLYPNTNACILAGSLVMRGQVHLDALMRSIQLLIEGNDAFRIQLTAEHGEPKQYVKPYEYKEIGCLDFSGDRQELQAEQWLDLYNREPMELLDSELYQFVILKVNDQEMWCSLKMHHIISDGISMNLIVNQVMQTYLKLIKGASPSGDAKHSYIDYIQAEEAYEQSDRFNKDRAFWLKKFDTLPEATGLKAYNPLSVSTAAKRDRVIISDDLYSRLKSFCQEHQIGVFTFFLAAQYIYLHKVTNQRDVTIGTIYANRTTKKEKDTIGMFASTVAARISVEPDAELLSFLRAVAKEQSTILRHQKYPYNQLIQDLRQVHKSQDIQQRLFGIAMEYQPMNWLHFDNISVQIHNQFCGHEVNDFVIHIKEMMDDQHLELNVDYRTHLFEENEVQRMLQQIITIAEQLIQCPFEKIVEVSLISEEEKNTILTVFNDTWADYPRDKTIHHLFEEQVERSPDQVAVVFEDEQLTYRELNEKANRLARTLRAEGVQPDQPVGILVERSLEMIVGIFGILKAGGAYVPIDPNYPEERIRYVLEDSDTKLLLVQNHLWENAPFTGKLLDLNDSQTYCEDSSNLELAAGPNHLAYVIYTSGSTGKPKGVMVEHRSVINRLVWMQEKYPLDERDAILQKTAFTFDVSVWELFWWSMAGSTVVLLPSGGEKNPELIMDTIAQKGVSTMHFVPAMLHAFLESMEQKPSEELQQKLASLRRVFASGEALTPTHVSGFQRILTPAGQAQIINLYGPTEATVDVSYFECQADEQYAAVPIGKPISNIQLYIVQAGLEHLQPIGVAGELCIAGDGLARGYLNRPELTAEKFVDNPFAAGERMYRTGDLARWMPDGNIEYLGRIDNQVKIRGFRIELGEVEAQLLKAASVQEAVVIAREDEAGQKQLCAYFVADTEMTVGELRSTLSQELPSYMMPSYFVQLTKMPLSPNGKIDRKALPAPEGSIQTGVEYVAPRTPMEQTLISVWQSVLGTPVIGVLDSFFDLGGDSIKSIQVVSRLFQAGYKLEMKDLFTYPTVAALSPHVQLTSRVADQGEVRGGAGLTPIQHWFFEQQLAETHHFNQAVMLYREQGFDEAALRKTMNKIAEHHDALRMVYRQGESGYEAWNRGVHEGELYSLEVVDLKDTLDAAKAVEAKASDIQASIDLSEGPLMKLGLFRCAEGDHLLMAIHHLVVDGVSWRILLEDISTCYEQAVKGQTIRLPQKTDSFQTWAQQLAQ</sequence>
<evidence type="ECO:0000256" key="1">
    <source>
        <dbReference type="ARBA" id="ARBA00001957"/>
    </source>
</evidence>
<comment type="caution">
    <text evidence="9">The sequence shown here is derived from an EMBL/GenBank/DDBJ whole genome shotgun (WGS) entry which is preliminary data.</text>
</comment>
<evidence type="ECO:0000256" key="7">
    <source>
        <dbReference type="ARBA" id="ARBA00023268"/>
    </source>
</evidence>
<dbReference type="GO" id="GO:0005829">
    <property type="term" value="C:cytosol"/>
    <property type="evidence" value="ECO:0007669"/>
    <property type="project" value="TreeGrafter"/>
</dbReference>
<dbReference type="FunFam" id="1.10.1200.10:FF:000005">
    <property type="entry name" value="Nonribosomal peptide synthetase 1"/>
    <property type="match status" value="1"/>
</dbReference>
<dbReference type="AlphaFoldDB" id="A0A2T6G513"/>
<dbReference type="GO" id="GO:0031177">
    <property type="term" value="F:phosphopantetheine binding"/>
    <property type="evidence" value="ECO:0007669"/>
    <property type="project" value="TreeGrafter"/>
</dbReference>
<accession>A0A2T6G513</accession>
<name>A0A2T6G513_9BACL</name>
<dbReference type="Pfam" id="PF00550">
    <property type="entry name" value="PP-binding"/>
    <property type="match status" value="1"/>
</dbReference>
<dbReference type="Gene3D" id="3.30.300.30">
    <property type="match status" value="1"/>
</dbReference>
<dbReference type="NCBIfam" id="TIGR01733">
    <property type="entry name" value="AA-adenyl-dom"/>
    <property type="match status" value="1"/>
</dbReference>
<dbReference type="Gene3D" id="3.30.559.10">
    <property type="entry name" value="Chloramphenicol acetyltransferase-like domain"/>
    <property type="match status" value="2"/>
</dbReference>
<dbReference type="GO" id="GO:0016874">
    <property type="term" value="F:ligase activity"/>
    <property type="evidence" value="ECO:0007669"/>
    <property type="project" value="UniProtKB-KW"/>
</dbReference>
<comment type="similarity">
    <text evidence="2">Belongs to the ATP-dependent AMP-binding enzyme family.</text>
</comment>
<dbReference type="GO" id="GO:0008610">
    <property type="term" value="P:lipid biosynthetic process"/>
    <property type="evidence" value="ECO:0007669"/>
    <property type="project" value="UniProtKB-ARBA"/>
</dbReference>
<proteinExistence type="inferred from homology"/>
<dbReference type="InterPro" id="IPR023213">
    <property type="entry name" value="CAT-like_dom_sf"/>
</dbReference>
<evidence type="ECO:0000256" key="2">
    <source>
        <dbReference type="ARBA" id="ARBA00006432"/>
    </source>
</evidence>
<dbReference type="PANTHER" id="PTHR45527:SF14">
    <property type="entry name" value="PLIPASTATIN SYNTHASE SUBUNIT B"/>
    <property type="match status" value="1"/>
</dbReference>